<dbReference type="PANTHER" id="PTHR37817:SF1">
    <property type="entry name" value="N-ACETYLTRANSFERASE EIS"/>
    <property type="match status" value="1"/>
</dbReference>
<dbReference type="CDD" id="cd04301">
    <property type="entry name" value="NAT_SF"/>
    <property type="match status" value="1"/>
</dbReference>
<dbReference type="GO" id="GO:0030649">
    <property type="term" value="P:aminoglycoside antibiotic catabolic process"/>
    <property type="evidence" value="ECO:0007669"/>
    <property type="project" value="TreeGrafter"/>
</dbReference>
<evidence type="ECO:0000313" key="2">
    <source>
        <dbReference type="EMBL" id="GAF93681.1"/>
    </source>
</evidence>
<accession>X0U2U7</accession>
<organism evidence="2">
    <name type="scientific">marine sediment metagenome</name>
    <dbReference type="NCBI Taxonomy" id="412755"/>
    <lineage>
        <taxon>unclassified sequences</taxon>
        <taxon>metagenomes</taxon>
        <taxon>ecological metagenomes</taxon>
    </lineage>
</organism>
<sequence>MEGPRGTRKEEFDQVLKLVNYVFRESNNQPPDMEKRYPFLFNEDNLENLRIILKDNRPISHIGISEAEITVYGCRTKIGSIGSVCTYPQYRGRGFATLLLENTIKKLDDDGADVMLVSGEGGLYKRAGCTKAGRVHKFKISGDDLKRFN</sequence>
<dbReference type="SUPFAM" id="SSF55729">
    <property type="entry name" value="Acyl-CoA N-acyltransferases (Nat)"/>
    <property type="match status" value="1"/>
</dbReference>
<proteinExistence type="predicted"/>
<dbReference type="InterPro" id="IPR051554">
    <property type="entry name" value="Acetyltransferase_Eis"/>
</dbReference>
<dbReference type="PANTHER" id="PTHR37817">
    <property type="entry name" value="N-ACETYLTRANSFERASE EIS"/>
    <property type="match status" value="1"/>
</dbReference>
<dbReference type="PROSITE" id="PS51186">
    <property type="entry name" value="GNAT"/>
    <property type="match status" value="1"/>
</dbReference>
<evidence type="ECO:0000259" key="1">
    <source>
        <dbReference type="PROSITE" id="PS51186"/>
    </source>
</evidence>
<dbReference type="Pfam" id="PF13527">
    <property type="entry name" value="Acetyltransf_9"/>
    <property type="match status" value="1"/>
</dbReference>
<protein>
    <recommendedName>
        <fullName evidence="1">N-acetyltransferase domain-containing protein</fullName>
    </recommendedName>
</protein>
<dbReference type="EMBL" id="BARS01013126">
    <property type="protein sequence ID" value="GAF93681.1"/>
    <property type="molecule type" value="Genomic_DNA"/>
</dbReference>
<dbReference type="InterPro" id="IPR000182">
    <property type="entry name" value="GNAT_dom"/>
</dbReference>
<name>X0U2U7_9ZZZZ</name>
<dbReference type="AlphaFoldDB" id="X0U2U7"/>
<feature type="domain" description="N-acetyltransferase" evidence="1">
    <location>
        <begin position="1"/>
        <end position="149"/>
    </location>
</feature>
<comment type="caution">
    <text evidence="2">The sequence shown here is derived from an EMBL/GenBank/DDBJ whole genome shotgun (WGS) entry which is preliminary data.</text>
</comment>
<dbReference type="GO" id="GO:0034069">
    <property type="term" value="F:aminoglycoside N-acetyltransferase activity"/>
    <property type="evidence" value="ECO:0007669"/>
    <property type="project" value="TreeGrafter"/>
</dbReference>
<dbReference type="InterPro" id="IPR016181">
    <property type="entry name" value="Acyl_CoA_acyltransferase"/>
</dbReference>
<feature type="non-terminal residue" evidence="2">
    <location>
        <position position="149"/>
    </location>
</feature>
<gene>
    <name evidence="2" type="ORF">S01H1_22991</name>
</gene>
<dbReference type="Gene3D" id="3.40.630.30">
    <property type="match status" value="1"/>
</dbReference>
<reference evidence="2" key="1">
    <citation type="journal article" date="2014" name="Front. Microbiol.">
        <title>High frequency of phylogenetically diverse reductive dehalogenase-homologous genes in deep subseafloor sedimentary metagenomes.</title>
        <authorList>
            <person name="Kawai M."/>
            <person name="Futagami T."/>
            <person name="Toyoda A."/>
            <person name="Takaki Y."/>
            <person name="Nishi S."/>
            <person name="Hori S."/>
            <person name="Arai W."/>
            <person name="Tsubouchi T."/>
            <person name="Morono Y."/>
            <person name="Uchiyama I."/>
            <person name="Ito T."/>
            <person name="Fujiyama A."/>
            <person name="Inagaki F."/>
            <person name="Takami H."/>
        </authorList>
    </citation>
    <scope>NUCLEOTIDE SEQUENCE</scope>
    <source>
        <strain evidence="2">Expedition CK06-06</strain>
    </source>
</reference>